<dbReference type="PROSITE" id="PS50109">
    <property type="entry name" value="HIS_KIN"/>
    <property type="match status" value="1"/>
</dbReference>
<dbReference type="InterPro" id="IPR036097">
    <property type="entry name" value="HisK_dim/P_sf"/>
</dbReference>
<evidence type="ECO:0000256" key="6">
    <source>
        <dbReference type="ARBA" id="ARBA00022777"/>
    </source>
</evidence>
<evidence type="ECO:0000256" key="5">
    <source>
        <dbReference type="ARBA" id="ARBA00022741"/>
    </source>
</evidence>
<dbReference type="SUPFAM" id="SSF47384">
    <property type="entry name" value="Homodimeric domain of signal transducing histidine kinase"/>
    <property type="match status" value="1"/>
</dbReference>
<protein>
    <recommendedName>
        <fullName evidence="2">histidine kinase</fullName>
        <ecNumber evidence="2">2.7.13.3</ecNumber>
    </recommendedName>
</protein>
<dbReference type="SMART" id="SM00387">
    <property type="entry name" value="HATPase_c"/>
    <property type="match status" value="1"/>
</dbReference>
<dbReference type="Pfam" id="PF13188">
    <property type="entry name" value="PAS_8"/>
    <property type="match status" value="1"/>
</dbReference>
<dbReference type="Pfam" id="PF00512">
    <property type="entry name" value="HisKA"/>
    <property type="match status" value="1"/>
</dbReference>
<evidence type="ECO:0000256" key="3">
    <source>
        <dbReference type="ARBA" id="ARBA00022553"/>
    </source>
</evidence>
<organism evidence="11 12">
    <name type="scientific">Persephonella marina (strain DSM 14350 / EX-H1)</name>
    <dbReference type="NCBI Taxonomy" id="123214"/>
    <lineage>
        <taxon>Bacteria</taxon>
        <taxon>Pseudomonadati</taxon>
        <taxon>Aquificota</taxon>
        <taxon>Aquificia</taxon>
        <taxon>Aquificales</taxon>
        <taxon>Hydrogenothermaceae</taxon>
        <taxon>Persephonella</taxon>
    </lineage>
</organism>
<dbReference type="InterPro" id="IPR003594">
    <property type="entry name" value="HATPase_dom"/>
</dbReference>
<evidence type="ECO:0000256" key="8">
    <source>
        <dbReference type="ARBA" id="ARBA00023012"/>
    </source>
</evidence>
<gene>
    <name evidence="11" type="ordered locus">PERMA_0796</name>
</gene>
<dbReference type="PROSITE" id="PS50112">
    <property type="entry name" value="PAS"/>
    <property type="match status" value="1"/>
</dbReference>
<dbReference type="GO" id="GO:0000155">
    <property type="term" value="F:phosphorelay sensor kinase activity"/>
    <property type="evidence" value="ECO:0007669"/>
    <property type="project" value="InterPro"/>
</dbReference>
<dbReference type="PRINTS" id="PR00344">
    <property type="entry name" value="BCTRLSENSOR"/>
</dbReference>
<dbReference type="SMART" id="SM00388">
    <property type="entry name" value="HisKA"/>
    <property type="match status" value="1"/>
</dbReference>
<dbReference type="Gene3D" id="3.30.450.20">
    <property type="entry name" value="PAS domain"/>
    <property type="match status" value="1"/>
</dbReference>
<keyword evidence="4 11" id="KW-0808">Transferase</keyword>
<evidence type="ECO:0000259" key="9">
    <source>
        <dbReference type="PROSITE" id="PS50109"/>
    </source>
</evidence>
<dbReference type="PANTHER" id="PTHR43065">
    <property type="entry name" value="SENSOR HISTIDINE KINASE"/>
    <property type="match status" value="1"/>
</dbReference>
<evidence type="ECO:0000313" key="12">
    <source>
        <dbReference type="Proteomes" id="UP000001366"/>
    </source>
</evidence>
<dbReference type="InterPro" id="IPR000014">
    <property type="entry name" value="PAS"/>
</dbReference>
<evidence type="ECO:0000256" key="4">
    <source>
        <dbReference type="ARBA" id="ARBA00022679"/>
    </source>
</evidence>
<dbReference type="Proteomes" id="UP000001366">
    <property type="component" value="Chromosome"/>
</dbReference>
<keyword evidence="5" id="KW-0547">Nucleotide-binding</keyword>
<dbReference type="InterPro" id="IPR004358">
    <property type="entry name" value="Sig_transdc_His_kin-like_C"/>
</dbReference>
<dbReference type="RefSeq" id="WP_012675328.1">
    <property type="nucleotide sequence ID" value="NC_012440.1"/>
</dbReference>
<comment type="catalytic activity">
    <reaction evidence="1">
        <text>ATP + protein L-histidine = ADP + protein N-phospho-L-histidine.</text>
        <dbReference type="EC" id="2.7.13.3"/>
    </reaction>
</comment>
<dbReference type="SUPFAM" id="SSF55874">
    <property type="entry name" value="ATPase domain of HSP90 chaperone/DNA topoisomerase II/histidine kinase"/>
    <property type="match status" value="1"/>
</dbReference>
<keyword evidence="8" id="KW-0902">Two-component regulatory system</keyword>
<dbReference type="PaxDb" id="123214-PERMA_0796"/>
<dbReference type="KEGG" id="pmx:PERMA_0796"/>
<keyword evidence="6" id="KW-0418">Kinase</keyword>
<evidence type="ECO:0000256" key="7">
    <source>
        <dbReference type="ARBA" id="ARBA00022840"/>
    </source>
</evidence>
<evidence type="ECO:0000313" key="11">
    <source>
        <dbReference type="EMBL" id="ACO03089.1"/>
    </source>
</evidence>
<dbReference type="GO" id="GO:0005524">
    <property type="term" value="F:ATP binding"/>
    <property type="evidence" value="ECO:0007669"/>
    <property type="project" value="UniProtKB-KW"/>
</dbReference>
<evidence type="ECO:0000256" key="2">
    <source>
        <dbReference type="ARBA" id="ARBA00012438"/>
    </source>
</evidence>
<dbReference type="eggNOG" id="COG3852">
    <property type="taxonomic scope" value="Bacteria"/>
</dbReference>
<dbReference type="InterPro" id="IPR036890">
    <property type="entry name" value="HATPase_C_sf"/>
</dbReference>
<keyword evidence="3" id="KW-0597">Phosphoprotein</keyword>
<evidence type="ECO:0000259" key="10">
    <source>
        <dbReference type="PROSITE" id="PS50112"/>
    </source>
</evidence>
<dbReference type="InterPro" id="IPR005467">
    <property type="entry name" value="His_kinase_dom"/>
</dbReference>
<dbReference type="HOGENOM" id="CLU_000445_114_39_0"/>
<dbReference type="CDD" id="cd00082">
    <property type="entry name" value="HisKA"/>
    <property type="match status" value="1"/>
</dbReference>
<dbReference type="Gene3D" id="1.10.287.130">
    <property type="match status" value="1"/>
</dbReference>
<proteinExistence type="predicted"/>
<dbReference type="PANTHER" id="PTHR43065:SF10">
    <property type="entry name" value="PEROXIDE STRESS-ACTIVATED HISTIDINE KINASE MAK3"/>
    <property type="match status" value="1"/>
</dbReference>
<dbReference type="STRING" id="123214.PERMA_0796"/>
<evidence type="ECO:0000256" key="1">
    <source>
        <dbReference type="ARBA" id="ARBA00000085"/>
    </source>
</evidence>
<feature type="domain" description="Histidine kinase" evidence="9">
    <location>
        <begin position="118"/>
        <end position="323"/>
    </location>
</feature>
<reference evidence="11 12" key="1">
    <citation type="journal article" date="2009" name="J. Bacteriol.">
        <title>Complete and draft genome sequences of six members of the Aquificales.</title>
        <authorList>
            <person name="Reysenbach A.L."/>
            <person name="Hamamura N."/>
            <person name="Podar M."/>
            <person name="Griffiths E."/>
            <person name="Ferreira S."/>
            <person name="Hochstein R."/>
            <person name="Heidelberg J."/>
            <person name="Johnson J."/>
            <person name="Mead D."/>
            <person name="Pohorille A."/>
            <person name="Sarmiento M."/>
            <person name="Schweighofer K."/>
            <person name="Seshadri R."/>
            <person name="Voytek M.A."/>
        </authorList>
    </citation>
    <scope>NUCLEOTIDE SEQUENCE [LARGE SCALE GENOMIC DNA]</scope>
    <source>
        <strain evidence="12">DSM 14350 / EX-H1</strain>
    </source>
</reference>
<dbReference type="InterPro" id="IPR003661">
    <property type="entry name" value="HisK_dim/P_dom"/>
</dbReference>
<keyword evidence="7" id="KW-0067">ATP-binding</keyword>
<feature type="domain" description="PAS" evidence="10">
    <location>
        <begin position="1"/>
        <end position="34"/>
    </location>
</feature>
<dbReference type="Gene3D" id="3.30.565.10">
    <property type="entry name" value="Histidine kinase-like ATPase, C-terminal domain"/>
    <property type="match status" value="1"/>
</dbReference>
<dbReference type="EC" id="2.7.13.3" evidence="2"/>
<dbReference type="Pfam" id="PF02518">
    <property type="entry name" value="HATPase_c"/>
    <property type="match status" value="1"/>
</dbReference>
<keyword evidence="12" id="KW-1185">Reference proteome</keyword>
<dbReference type="OrthoDB" id="9784397at2"/>
<name>C0QPI7_PERMH</name>
<dbReference type="EMBL" id="CP001230">
    <property type="protein sequence ID" value="ACO03089.1"/>
    <property type="molecule type" value="Genomic_DNA"/>
</dbReference>
<dbReference type="AlphaFoldDB" id="C0QPI7"/>
<accession>C0QPI7</accession>
<sequence length="323" mass="37054">MEKIENILESIEDPIVVTDFKGEIIYLNQSAQQLKAQIGKRHFYELINYPLTLKHVKNRISVKSIFKEIEKSKFLIDAFPYGDDGVTLLIRDITRFIELEEKNKKEGWIVTISRLISNIFHDMKGPIGGIKGSAQLLKEDPSDQELIEDILYEVKRLESMINDVTLITKTIKLQKEKTNIHMLIDRAIKSLKSQYPEIEFERIYDPSLPDIELDREYMLRVLINIIRNGIEAVEGKGKITVYTGISWDKVYSPKGNKIFIRIKDSGKGVPEEIIDKLFVPFTSTKKGGMGIGLSSSYKIVKEHGGVLRYIGDATFEILLPYKE</sequence>